<gene>
    <name evidence="2" type="ORF">P8625_03140</name>
</gene>
<dbReference type="EMBL" id="CP122539">
    <property type="protein sequence ID" value="WGH76178.1"/>
    <property type="molecule type" value="Genomic_DNA"/>
</dbReference>
<evidence type="ECO:0000313" key="2">
    <source>
        <dbReference type="EMBL" id="WGH76178.1"/>
    </source>
</evidence>
<protein>
    <recommendedName>
        <fullName evidence="1">DUF6896 domain-containing protein</fullName>
    </recommendedName>
</protein>
<proteinExistence type="predicted"/>
<dbReference type="InterPro" id="IPR054191">
    <property type="entry name" value="DUF6896"/>
</dbReference>
<evidence type="ECO:0000313" key="3">
    <source>
        <dbReference type="Proteomes" id="UP001232001"/>
    </source>
</evidence>
<keyword evidence="3" id="KW-1185">Reference proteome</keyword>
<reference evidence="2 3" key="1">
    <citation type="submission" date="2023-04" db="EMBL/GenBank/DDBJ databases">
        <title>Tenacibaculum tangerinum sp. nov., isolated from sea tidal flat of South Korea.</title>
        <authorList>
            <person name="Lee S.H."/>
            <person name="Kim J.-J."/>
        </authorList>
    </citation>
    <scope>NUCLEOTIDE SEQUENCE [LARGE SCALE GENOMIC DNA]</scope>
    <source>
        <strain evidence="2 3">GRR-S3-23</strain>
    </source>
</reference>
<dbReference type="RefSeq" id="WP_279652047.1">
    <property type="nucleotide sequence ID" value="NZ_CP122539.1"/>
</dbReference>
<organism evidence="2 3">
    <name type="scientific">Tenacibaculum tangerinum</name>
    <dbReference type="NCBI Taxonomy" id="3038772"/>
    <lineage>
        <taxon>Bacteria</taxon>
        <taxon>Pseudomonadati</taxon>
        <taxon>Bacteroidota</taxon>
        <taxon>Flavobacteriia</taxon>
        <taxon>Flavobacteriales</taxon>
        <taxon>Flavobacteriaceae</taxon>
        <taxon>Tenacibaculum</taxon>
    </lineage>
</organism>
<accession>A0ABY8L419</accession>
<feature type="domain" description="DUF6896" evidence="1">
    <location>
        <begin position="77"/>
        <end position="207"/>
    </location>
</feature>
<evidence type="ECO:0000259" key="1">
    <source>
        <dbReference type="Pfam" id="PF21837"/>
    </source>
</evidence>
<dbReference type="Pfam" id="PF21837">
    <property type="entry name" value="DUF6896"/>
    <property type="match status" value="1"/>
</dbReference>
<dbReference type="Proteomes" id="UP001232001">
    <property type="component" value="Chromosome"/>
</dbReference>
<sequence length="230" mass="27053">MTIEIKKPLRIEKIKTLLEKNERILFVLNNGSFNRDYIVKLQKELSSYVVSEINWINKLVIVPSISTKTVLENLNKFYQCIELFDKTAHSLMNLMAETFDIDLNNSSEIYDLKKNRSEKQRGQINDEWKYYFHGKGCSFTNIITEQFLDVQIINGLEFGELDAYYLLKFIQTTESLKEMSLILNDESNNMQKVIEILRINDYLIQLSDENTGRLIINRNKKPVDNTIYSK</sequence>
<name>A0ABY8L419_9FLAO</name>